<evidence type="ECO:0000313" key="3">
    <source>
        <dbReference type="Proteomes" id="UP001195483"/>
    </source>
</evidence>
<organism evidence="2 3">
    <name type="scientific">Potamilus streckersoni</name>
    <dbReference type="NCBI Taxonomy" id="2493646"/>
    <lineage>
        <taxon>Eukaryota</taxon>
        <taxon>Metazoa</taxon>
        <taxon>Spiralia</taxon>
        <taxon>Lophotrochozoa</taxon>
        <taxon>Mollusca</taxon>
        <taxon>Bivalvia</taxon>
        <taxon>Autobranchia</taxon>
        <taxon>Heteroconchia</taxon>
        <taxon>Palaeoheterodonta</taxon>
        <taxon>Unionida</taxon>
        <taxon>Unionoidea</taxon>
        <taxon>Unionidae</taxon>
        <taxon>Ambleminae</taxon>
        <taxon>Lampsilini</taxon>
        <taxon>Potamilus</taxon>
    </lineage>
</organism>
<keyword evidence="1" id="KW-1133">Transmembrane helix</keyword>
<reference evidence="2" key="3">
    <citation type="submission" date="2023-05" db="EMBL/GenBank/DDBJ databases">
        <authorList>
            <person name="Smith C.H."/>
        </authorList>
    </citation>
    <scope>NUCLEOTIDE SEQUENCE</scope>
    <source>
        <strain evidence="2">CHS0354</strain>
        <tissue evidence="2">Mantle</tissue>
    </source>
</reference>
<evidence type="ECO:0000313" key="2">
    <source>
        <dbReference type="EMBL" id="KAK3582794.1"/>
    </source>
</evidence>
<dbReference type="Proteomes" id="UP001195483">
    <property type="component" value="Unassembled WGS sequence"/>
</dbReference>
<accession>A0AAE0VLX8</accession>
<name>A0AAE0VLX8_9BIVA</name>
<evidence type="ECO:0000256" key="1">
    <source>
        <dbReference type="SAM" id="Phobius"/>
    </source>
</evidence>
<sequence>MASITAKDIELVNMGMDSRLALATGLMVVLEILQVLLEEMLKLVLSSILASVDNSLGFSSSGTGRPLLTPQGITRIAVSFSSSVTTGFGDLLYGRYSGCFGREFGFGLSGGIGLQYPSEYARN</sequence>
<keyword evidence="1" id="KW-0472">Membrane</keyword>
<reference evidence="2" key="1">
    <citation type="journal article" date="2021" name="Genome Biol. Evol.">
        <title>A High-Quality Reference Genome for a Parasitic Bivalve with Doubly Uniparental Inheritance (Bivalvia: Unionida).</title>
        <authorList>
            <person name="Smith C.H."/>
        </authorList>
    </citation>
    <scope>NUCLEOTIDE SEQUENCE</scope>
    <source>
        <strain evidence="2">CHS0354</strain>
    </source>
</reference>
<dbReference type="EMBL" id="JAEAOA010002087">
    <property type="protein sequence ID" value="KAK3582794.1"/>
    <property type="molecule type" value="Genomic_DNA"/>
</dbReference>
<keyword evidence="3" id="KW-1185">Reference proteome</keyword>
<dbReference type="AlphaFoldDB" id="A0AAE0VLX8"/>
<proteinExistence type="predicted"/>
<protein>
    <submittedName>
        <fullName evidence="2">Uncharacterized protein</fullName>
    </submittedName>
</protein>
<comment type="caution">
    <text evidence="2">The sequence shown here is derived from an EMBL/GenBank/DDBJ whole genome shotgun (WGS) entry which is preliminary data.</text>
</comment>
<feature type="transmembrane region" description="Helical" evidence="1">
    <location>
        <begin position="20"/>
        <end position="37"/>
    </location>
</feature>
<keyword evidence="1" id="KW-0812">Transmembrane</keyword>
<reference evidence="2" key="2">
    <citation type="journal article" date="2021" name="Genome Biol. Evol.">
        <title>Developing a high-quality reference genome for a parasitic bivalve with doubly uniparental inheritance (Bivalvia: Unionida).</title>
        <authorList>
            <person name="Smith C.H."/>
        </authorList>
    </citation>
    <scope>NUCLEOTIDE SEQUENCE</scope>
    <source>
        <strain evidence="2">CHS0354</strain>
        <tissue evidence="2">Mantle</tissue>
    </source>
</reference>
<gene>
    <name evidence="2" type="ORF">CHS0354_035730</name>
</gene>